<sequence>MCDSNGDSAKVTNEGRSMDEGFCHLMGAMYNDMPSELDSQTKRNSEMTRSIRSIRLPRPTAFAARYVTKVLHPSPMIVSKRFVKPQMLGDNNGQGSDQDRLLRKLFCVPLLSKIVLLITPRGSNSHMNDMFNIHAYMIEDQFHLGVTSLTASERELFVNPQKPNNYALICCSGYIHLEDAFMNASLKKNIIRLSKNKSNAVVEIKCKGKRLSLQYTGDPHQPKIEATGSGKSRQVKIPARNATAEIYPLQLKNISTNRQINAATSEVSLEIVDNQIEELSEANANSVEQPQPLSQIVHPSIQQNIDNFKQIVEQQPATETEPHVMDKVEHNEELSAELLSNKVEQVPQEDKENINASIEKIEEPIIQQNNKNIEQIMETSDQHLNNAEKVPKEIVNSEIEELSQSNANSVEQPQPLAQIVHQNIQQNIDNVEQIMELAEQQPSTETELQSTNHVEHNEELPPIESKLHSIEKVEQIEELLRNAMKNMPQQLLSSSTILQIKASSELRTIIADEAQDEKKENIASVEQVKETIIQEGHMKTSDLINNSKIEKQKINKLLSNEAKKAIIRDSFQWNPIDMWKPPEEFNETVKKPPTLQTFNKLHKEMLKQFQINRRLKVLEKEQIANEALNSKHKKQTNENLDQLMKSSELNLLAVENSQEKSKDELPQEVTCNCRLEQLENPSEPCEVENIQKITNDVSELLQDELKDIKDVPIEDVREVKEVENQVIYYVKKPATQNFNKIHKERLKQFQIDRRLKRSLQSQQAANEASQSSLFKEQQVNNRPQIRGHTTIYQRSISSCSQYSQPVHSPPEPCDVENIQKITDSRQIVESLEHHLNDLEPREEMDNYKHTRKQSNDVSELLQDELKDIKDVPIEDVREVKEVQKQVNKPTIPNFNKEYKERLKQFQIDRRLKKSLQSQQAVNETSQSSLFKEQQLNNRPQIPPVYQRSISSCSQYSYRGRRQSRIFSKSQPDKMLSSGGTWDVRVKQKRSSCKSLVTETRKPQWVTAGLNSKHRNYVVIHKPKEVITLKALEENYERDMSSAGDAMPRQNNMLVLYEQDDDDYDPNYCYELWPPQLLQSESEGRIDESTIDCLIPNSQTILDANSTQFERMMQHPVAVPKTFSHRARQLIEDKLSSVDAKQAFHNLGSLIRRVNSRPIPHERHLQILFRLFARLDVQLFVRAEFNLPGCDPTPKMPRCRIECFFFPDRSDFIVSMAVLRSQLEQLMRQIPQILPNLHYCRDAFDLTRVPDVVRNYVRSYFNKLLKDLIAEYCYQLIQEKTPISAMPYVPTDHDHQVSALNTKETQLVFGLTI</sequence>
<keyword evidence="2" id="KW-1185">Reference proteome</keyword>
<feature type="compositionally biased region" description="Polar residues" evidence="1">
    <location>
        <begin position="773"/>
        <end position="783"/>
    </location>
</feature>
<reference evidence="3" key="1">
    <citation type="submission" date="2025-08" db="UniProtKB">
        <authorList>
            <consortium name="RefSeq"/>
        </authorList>
    </citation>
    <scope>IDENTIFICATION</scope>
    <source>
        <strain evidence="3">15112-1751.03</strain>
        <tissue evidence="3">Whole Adult</tissue>
    </source>
</reference>
<feature type="compositionally biased region" description="Polar residues" evidence="1">
    <location>
        <begin position="916"/>
        <end position="939"/>
    </location>
</feature>
<evidence type="ECO:0000256" key="1">
    <source>
        <dbReference type="SAM" id="MobiDB-lite"/>
    </source>
</evidence>
<evidence type="ECO:0000313" key="3">
    <source>
        <dbReference type="RefSeq" id="XP_051862889.1"/>
    </source>
</evidence>
<organism evidence="2 3">
    <name type="scientific">Drosophila albomicans</name>
    <name type="common">Fruit fly</name>
    <dbReference type="NCBI Taxonomy" id="7291"/>
    <lineage>
        <taxon>Eukaryota</taxon>
        <taxon>Metazoa</taxon>
        <taxon>Ecdysozoa</taxon>
        <taxon>Arthropoda</taxon>
        <taxon>Hexapoda</taxon>
        <taxon>Insecta</taxon>
        <taxon>Pterygota</taxon>
        <taxon>Neoptera</taxon>
        <taxon>Endopterygota</taxon>
        <taxon>Diptera</taxon>
        <taxon>Brachycera</taxon>
        <taxon>Muscomorpha</taxon>
        <taxon>Ephydroidea</taxon>
        <taxon>Drosophilidae</taxon>
        <taxon>Drosophila</taxon>
    </lineage>
</organism>
<dbReference type="RefSeq" id="XP_051862889.1">
    <property type="nucleotide sequence ID" value="XM_052006929.1"/>
</dbReference>
<proteinExistence type="predicted"/>
<feature type="compositionally biased region" description="Low complexity" evidence="1">
    <location>
        <begin position="760"/>
        <end position="772"/>
    </location>
</feature>
<dbReference type="GeneID" id="117574390"/>
<accession>A0A9C6WHR6</accession>
<feature type="region of interest" description="Disordered" evidence="1">
    <location>
        <begin position="760"/>
        <end position="786"/>
    </location>
</feature>
<feature type="region of interest" description="Disordered" evidence="1">
    <location>
        <begin position="916"/>
        <end position="943"/>
    </location>
</feature>
<gene>
    <name evidence="3" type="primary">LOC117574390</name>
</gene>
<dbReference type="OrthoDB" id="7871837at2759"/>
<name>A0A9C6WHR6_DROAB</name>
<protein>
    <submittedName>
        <fullName evidence="3">Protein PF3D7_1417600-like isoform X1</fullName>
    </submittedName>
</protein>
<dbReference type="Proteomes" id="UP000515160">
    <property type="component" value="Chromosome X"/>
</dbReference>
<evidence type="ECO:0000313" key="2">
    <source>
        <dbReference type="Proteomes" id="UP000515160"/>
    </source>
</evidence>